<dbReference type="EMBL" id="QGMK01000082">
    <property type="protein sequence ID" value="TVY84462.1"/>
    <property type="molecule type" value="Genomic_DNA"/>
</dbReference>
<dbReference type="PROSITE" id="PS00086">
    <property type="entry name" value="CYTOCHROME_P450"/>
    <property type="match status" value="1"/>
</dbReference>
<keyword evidence="8" id="KW-1133">Transmembrane helix</keyword>
<name>A0A8T9CH21_9HELO</name>
<evidence type="ECO:0000256" key="4">
    <source>
        <dbReference type="ARBA" id="ARBA00022723"/>
    </source>
</evidence>
<feature type="transmembrane region" description="Helical" evidence="8">
    <location>
        <begin position="16"/>
        <end position="35"/>
    </location>
</feature>
<dbReference type="InterPro" id="IPR036396">
    <property type="entry name" value="Cyt_P450_sf"/>
</dbReference>
<accession>A0A8T9CH21</accession>
<evidence type="ECO:0000256" key="8">
    <source>
        <dbReference type="SAM" id="Phobius"/>
    </source>
</evidence>
<keyword evidence="4 6" id="KW-0479">Metal-binding</keyword>
<organism evidence="9 10">
    <name type="scientific">Lachnellula suecica</name>
    <dbReference type="NCBI Taxonomy" id="602035"/>
    <lineage>
        <taxon>Eukaryota</taxon>
        <taxon>Fungi</taxon>
        <taxon>Dikarya</taxon>
        <taxon>Ascomycota</taxon>
        <taxon>Pezizomycotina</taxon>
        <taxon>Leotiomycetes</taxon>
        <taxon>Helotiales</taxon>
        <taxon>Lachnaceae</taxon>
        <taxon>Lachnellula</taxon>
    </lineage>
</organism>
<feature type="binding site" description="axial binding residue" evidence="6">
    <location>
        <position position="515"/>
    </location>
    <ligand>
        <name>heme</name>
        <dbReference type="ChEBI" id="CHEBI:30413"/>
    </ligand>
    <ligandPart>
        <name>Fe</name>
        <dbReference type="ChEBI" id="CHEBI:18248"/>
    </ligandPart>
</feature>
<evidence type="ECO:0000256" key="1">
    <source>
        <dbReference type="ARBA" id="ARBA00001971"/>
    </source>
</evidence>
<evidence type="ECO:0000313" key="10">
    <source>
        <dbReference type="Proteomes" id="UP000469558"/>
    </source>
</evidence>
<dbReference type="PRINTS" id="PR00465">
    <property type="entry name" value="EP450IV"/>
</dbReference>
<evidence type="ECO:0000256" key="6">
    <source>
        <dbReference type="PIRSR" id="PIRSR602403-1"/>
    </source>
</evidence>
<evidence type="ECO:0000256" key="2">
    <source>
        <dbReference type="ARBA" id="ARBA00010617"/>
    </source>
</evidence>
<dbReference type="OrthoDB" id="3366823at2759"/>
<dbReference type="GO" id="GO:0016705">
    <property type="term" value="F:oxidoreductase activity, acting on paired donors, with incorporation or reduction of molecular oxygen"/>
    <property type="evidence" value="ECO:0007669"/>
    <property type="project" value="InterPro"/>
</dbReference>
<evidence type="ECO:0000313" key="9">
    <source>
        <dbReference type="EMBL" id="TVY84462.1"/>
    </source>
</evidence>
<evidence type="ECO:0000256" key="3">
    <source>
        <dbReference type="ARBA" id="ARBA00022617"/>
    </source>
</evidence>
<keyword evidence="8" id="KW-0812">Transmembrane</keyword>
<proteinExistence type="inferred from homology"/>
<sequence>MDMGSKDSQGLLHEHMGLWIALLVLSIPIFVVWWWTDYRWSLALREPPLVPYIIPWIGHGLSFMKDVNAFTAWARSKYPSSPAATVQIAGKHLYLIFDVKLASQIYRRSQTFIFDPFFIQTSRILGASKKDLEILEMGAQVVFRRPGIKDDGRRILHDLHQLSPGFLQGKSLDKLTDVFLDVLCEDIDKRFPPSEEKSYEWEAMNLGNYIKETRAHASIVALLGTHIYDIWPGVNEWVWKFDEHFQSLFTEMPQFLNPKAHKLLEEGQQMCEKWEQDALKAGEEGRIEEDPEWDPYWGLRFSRVRSEMLRDNGLSTKFRAGNGVAFLWGFEANAIPISIQIMSQVLLRPKLLAKLHTEISACQTGPLTFDLKKLTTQPKFKSLFYETLRWATASPSPRVVREDCQLGDYLLRAGSMVVIHSRTLQMDPATWFIPGCPESDPSNFWPERFMDGHSSEALVTEENAEAEENYFTDVKRGSTGDRKGKGSEKTQLSKSKYIQHKMSALRPFGGGTTLCPGRHFAMNEILGGMVAMMLRLEIEVVEEELEKNGVPEADLKKTGGLFPDRPFIVRMRRRRT</sequence>
<comment type="caution">
    <text evidence="9">The sequence shown here is derived from an EMBL/GenBank/DDBJ whole genome shotgun (WGS) entry which is preliminary data.</text>
</comment>
<protein>
    <submittedName>
        <fullName evidence="9">Cholesterol 7-alpha-monooxygenase</fullName>
    </submittedName>
</protein>
<evidence type="ECO:0000256" key="7">
    <source>
        <dbReference type="RuleBase" id="RU000461"/>
    </source>
</evidence>
<dbReference type="InterPro" id="IPR017972">
    <property type="entry name" value="Cyt_P450_CS"/>
</dbReference>
<dbReference type="InterPro" id="IPR002403">
    <property type="entry name" value="Cyt_P450_E_grp-IV"/>
</dbReference>
<dbReference type="PANTHER" id="PTHR24304">
    <property type="entry name" value="CYTOCHROME P450 FAMILY 7"/>
    <property type="match status" value="1"/>
</dbReference>
<gene>
    <name evidence="9" type="primary">CYP7A1_0</name>
    <name evidence="9" type="ORF">LSUE1_G001286</name>
</gene>
<dbReference type="Proteomes" id="UP000469558">
    <property type="component" value="Unassembled WGS sequence"/>
</dbReference>
<keyword evidence="7" id="KW-0560">Oxidoreductase</keyword>
<dbReference type="GO" id="GO:0020037">
    <property type="term" value="F:heme binding"/>
    <property type="evidence" value="ECO:0007669"/>
    <property type="project" value="InterPro"/>
</dbReference>
<keyword evidence="8" id="KW-0472">Membrane</keyword>
<dbReference type="Gene3D" id="1.10.630.10">
    <property type="entry name" value="Cytochrome P450"/>
    <property type="match status" value="1"/>
</dbReference>
<dbReference type="CDD" id="cd11040">
    <property type="entry name" value="CYP7_CYP8-like"/>
    <property type="match status" value="1"/>
</dbReference>
<dbReference type="InterPro" id="IPR001128">
    <property type="entry name" value="Cyt_P450"/>
</dbReference>
<comment type="similarity">
    <text evidence="2 7">Belongs to the cytochrome P450 family.</text>
</comment>
<dbReference type="GO" id="GO:0008395">
    <property type="term" value="F:steroid hydroxylase activity"/>
    <property type="evidence" value="ECO:0007669"/>
    <property type="project" value="TreeGrafter"/>
</dbReference>
<dbReference type="InterPro" id="IPR050529">
    <property type="entry name" value="CYP450_sterol_14alpha_dmase"/>
</dbReference>
<keyword evidence="5 6" id="KW-0408">Iron</keyword>
<keyword evidence="3 6" id="KW-0349">Heme</keyword>
<dbReference type="Pfam" id="PF00067">
    <property type="entry name" value="p450"/>
    <property type="match status" value="1"/>
</dbReference>
<keyword evidence="7" id="KW-0503">Monooxygenase</keyword>
<keyword evidence="10" id="KW-1185">Reference proteome</keyword>
<reference evidence="9 10" key="1">
    <citation type="submission" date="2018-05" db="EMBL/GenBank/DDBJ databases">
        <title>Genome sequencing and assembly of the regulated plant pathogen Lachnellula willkommii and related sister species for the development of diagnostic species identification markers.</title>
        <authorList>
            <person name="Giroux E."/>
            <person name="Bilodeau G."/>
        </authorList>
    </citation>
    <scope>NUCLEOTIDE SEQUENCE [LARGE SCALE GENOMIC DNA]</scope>
    <source>
        <strain evidence="9 10">CBS 268.59</strain>
    </source>
</reference>
<dbReference type="AlphaFoldDB" id="A0A8T9CH21"/>
<dbReference type="PANTHER" id="PTHR24304:SF2">
    <property type="entry name" value="24-HYDROXYCHOLESTEROL 7-ALPHA-HYDROXYLASE"/>
    <property type="match status" value="1"/>
</dbReference>
<dbReference type="SUPFAM" id="SSF48264">
    <property type="entry name" value="Cytochrome P450"/>
    <property type="match status" value="1"/>
</dbReference>
<evidence type="ECO:0000256" key="5">
    <source>
        <dbReference type="ARBA" id="ARBA00023004"/>
    </source>
</evidence>
<comment type="cofactor">
    <cofactor evidence="1 6">
        <name>heme</name>
        <dbReference type="ChEBI" id="CHEBI:30413"/>
    </cofactor>
</comment>
<dbReference type="GO" id="GO:0005506">
    <property type="term" value="F:iron ion binding"/>
    <property type="evidence" value="ECO:0007669"/>
    <property type="project" value="InterPro"/>
</dbReference>